<dbReference type="EMBL" id="MH382836">
    <property type="protein sequence ID" value="AXC36453.1"/>
    <property type="molecule type" value="Genomic_DNA"/>
</dbReference>
<protein>
    <submittedName>
        <fullName evidence="1">Uncharacterized protein</fullName>
    </submittedName>
</protein>
<evidence type="ECO:0000313" key="2">
    <source>
        <dbReference type="Proteomes" id="UP000252224"/>
    </source>
</evidence>
<keyword evidence="2" id="KW-1185">Reference proteome</keyword>
<sequence>MADNSFLPFNFDFSKILGSGNGGSLFGNLFGGQQSSFGTQMGNVIGGAPAASPGLFSRQSLFGGTDPNTGITTGGWAPVALGAGQAVFGALQGNKATKLAENQFKESVRQFDLNFNAQRKSINTELEDRQRARVASNSSAYESVDSYLKKNAV</sequence>
<organism evidence="1 2">
    <name type="scientific">Pseudomonas phage phCDa</name>
    <dbReference type="NCBI Taxonomy" id="2268587"/>
    <lineage>
        <taxon>Viruses</taxon>
        <taxon>Duplodnaviria</taxon>
        <taxon>Heunggongvirae</taxon>
        <taxon>Uroviricota</taxon>
        <taxon>Caudoviricetes</taxon>
        <taxon>Schitoviridae</taxon>
        <taxon>Shizishanvirus</taxon>
        <taxon>Shizishanvirus phCDa</taxon>
    </lineage>
</organism>
<accession>A0A2Z5H8X7</accession>
<reference evidence="1 2" key="1">
    <citation type="submission" date="2018-05" db="EMBL/GenBank/DDBJ databases">
        <title>Genomic characterization of a novel Pseudomonas phage phCDa.</title>
        <authorList>
            <person name="Chen C."/>
            <person name="Lu D."/>
            <person name="Wang J."/>
            <person name="Fu R."/>
        </authorList>
    </citation>
    <scope>NUCLEOTIDE SEQUENCE [LARGE SCALE GENOMIC DNA]</scope>
</reference>
<dbReference type="Proteomes" id="UP000252224">
    <property type="component" value="Segment"/>
</dbReference>
<gene>
    <name evidence="1" type="ORF">phCDa_9</name>
</gene>
<evidence type="ECO:0000313" key="1">
    <source>
        <dbReference type="EMBL" id="AXC36453.1"/>
    </source>
</evidence>
<proteinExistence type="predicted"/>
<name>A0A2Z5H8X7_9CAUD</name>